<dbReference type="Proteomes" id="UP001597118">
    <property type="component" value="Unassembled WGS sequence"/>
</dbReference>
<protein>
    <submittedName>
        <fullName evidence="1">Uncharacterized protein</fullName>
    </submittedName>
</protein>
<gene>
    <name evidence="1" type="ORF">ACFSAH_09000</name>
</gene>
<sequence>MAVIDSRGRLHGKIGNVVYRTVGDMKIVQARPARVRQTLSTKESALEFGLISNCGRILRNLYSSFSSYSDGRLLNRMNVSLLKSLKDTEKKRGERDLHDGNPKHLQGLQFNINSPLTEVLAVRPQCSLTDGGMRVQVPSFNVSEDLQLPKHTKNAVLRLMVAAISFREGYYEYLDYMDIPLQYGKVIPEQEWLSEIVLPKGCIVLVSASIHCFGIKGIDGEPLSLNGKEFCPAEIIGAYNIKEDEAGATGEMEDDITDEPLQKKTFYTRHRLINYRGEEILKEIARKRKRDKKYQAQLARKKTEKTGGEFSTDGMTIPIAEKVFYKRE</sequence>
<dbReference type="EMBL" id="JBHUDG010000013">
    <property type="protein sequence ID" value="MFD1630013.1"/>
    <property type="molecule type" value="Genomic_DNA"/>
</dbReference>
<evidence type="ECO:0000313" key="2">
    <source>
        <dbReference type="Proteomes" id="UP001597118"/>
    </source>
</evidence>
<accession>A0ABW4IB98</accession>
<dbReference type="RefSeq" id="WP_379662389.1">
    <property type="nucleotide sequence ID" value="NZ_JBHUDG010000013.1"/>
</dbReference>
<reference evidence="2" key="1">
    <citation type="journal article" date="2019" name="Int. J. Syst. Evol. Microbiol.">
        <title>The Global Catalogue of Microorganisms (GCM) 10K type strain sequencing project: providing services to taxonomists for standard genome sequencing and annotation.</title>
        <authorList>
            <consortium name="The Broad Institute Genomics Platform"/>
            <consortium name="The Broad Institute Genome Sequencing Center for Infectious Disease"/>
            <person name="Wu L."/>
            <person name="Ma J."/>
        </authorList>
    </citation>
    <scope>NUCLEOTIDE SEQUENCE [LARGE SCALE GENOMIC DNA]</scope>
    <source>
        <strain evidence="2">CCUG 53762</strain>
    </source>
</reference>
<name>A0ABW4IB98_9SPHI</name>
<organism evidence="1 2">
    <name type="scientific">Pseudopedobacter beijingensis</name>
    <dbReference type="NCBI Taxonomy" id="1207056"/>
    <lineage>
        <taxon>Bacteria</taxon>
        <taxon>Pseudomonadati</taxon>
        <taxon>Bacteroidota</taxon>
        <taxon>Sphingobacteriia</taxon>
        <taxon>Sphingobacteriales</taxon>
        <taxon>Sphingobacteriaceae</taxon>
        <taxon>Pseudopedobacter</taxon>
    </lineage>
</organism>
<proteinExistence type="predicted"/>
<evidence type="ECO:0000313" key="1">
    <source>
        <dbReference type="EMBL" id="MFD1630013.1"/>
    </source>
</evidence>
<keyword evidence="2" id="KW-1185">Reference proteome</keyword>
<comment type="caution">
    <text evidence="1">The sequence shown here is derived from an EMBL/GenBank/DDBJ whole genome shotgun (WGS) entry which is preliminary data.</text>
</comment>